<dbReference type="GO" id="GO:0003677">
    <property type="term" value="F:DNA binding"/>
    <property type="evidence" value="ECO:0007669"/>
    <property type="project" value="UniProtKB-KW"/>
</dbReference>
<reference evidence="7 8" key="1">
    <citation type="submission" date="2016-10" db="EMBL/GenBank/DDBJ databases">
        <authorList>
            <person name="de Groot N.N."/>
        </authorList>
    </citation>
    <scope>NUCLEOTIDE SEQUENCE [LARGE SCALE GENOMIC DNA]</scope>
    <source>
        <strain evidence="7 8">CGMCC 1.6117</strain>
    </source>
</reference>
<dbReference type="Proteomes" id="UP000182312">
    <property type="component" value="Unassembled WGS sequence"/>
</dbReference>
<accession>A0A1I0U8Q2</accession>
<gene>
    <name evidence="7" type="ORF">SAMN04487972_12714</name>
</gene>
<comment type="similarity">
    <text evidence="1">Belongs to the sigma-70 factor family. ECF subfamily.</text>
</comment>
<protein>
    <submittedName>
        <fullName evidence="7">RNA polymerase sigma-70 factor, ECF subfamily</fullName>
    </submittedName>
</protein>
<evidence type="ECO:0000256" key="2">
    <source>
        <dbReference type="ARBA" id="ARBA00023015"/>
    </source>
</evidence>
<proteinExistence type="inferred from homology"/>
<dbReference type="OrthoDB" id="7041663at2"/>
<dbReference type="Gene3D" id="1.10.1740.10">
    <property type="match status" value="1"/>
</dbReference>
<evidence type="ECO:0000259" key="6">
    <source>
        <dbReference type="Pfam" id="PF04542"/>
    </source>
</evidence>
<dbReference type="InterPro" id="IPR013324">
    <property type="entry name" value="RNA_pol_sigma_r3/r4-like"/>
</dbReference>
<dbReference type="InterPro" id="IPR036388">
    <property type="entry name" value="WH-like_DNA-bd_sf"/>
</dbReference>
<evidence type="ECO:0000256" key="3">
    <source>
        <dbReference type="ARBA" id="ARBA00023082"/>
    </source>
</evidence>
<dbReference type="InterPro" id="IPR039425">
    <property type="entry name" value="RNA_pol_sigma-70-like"/>
</dbReference>
<sequence length="188" mass="20905">MTSPEDPEDPLAVQLLAANAGDGQAYARFLQAVAPVLRGIVRARGRSLPPDQHEDIVQEILLAIHLKRQTWDPASPLRPWLYAIARYKVIDACRRRGIRVHLPIEDYSDVLPAEEGADPLAARDDRREVDRLLGQLDPRSAEVVRALALREEAPGDVSARLAMSPGNLRVTLHRAMKRLATFGQEDKS</sequence>
<dbReference type="InterPro" id="IPR007627">
    <property type="entry name" value="RNA_pol_sigma70_r2"/>
</dbReference>
<evidence type="ECO:0000313" key="8">
    <source>
        <dbReference type="Proteomes" id="UP000182312"/>
    </source>
</evidence>
<evidence type="ECO:0000256" key="1">
    <source>
        <dbReference type="ARBA" id="ARBA00010641"/>
    </source>
</evidence>
<dbReference type="Pfam" id="PF04542">
    <property type="entry name" value="Sigma70_r2"/>
    <property type="match status" value="1"/>
</dbReference>
<keyword evidence="5" id="KW-0804">Transcription</keyword>
<evidence type="ECO:0000256" key="4">
    <source>
        <dbReference type="ARBA" id="ARBA00023125"/>
    </source>
</evidence>
<dbReference type="PANTHER" id="PTHR43133">
    <property type="entry name" value="RNA POLYMERASE ECF-TYPE SIGMA FACTO"/>
    <property type="match status" value="1"/>
</dbReference>
<organism evidence="7 8">
    <name type="scientific">Paracoccus halophilus</name>
    <dbReference type="NCBI Taxonomy" id="376733"/>
    <lineage>
        <taxon>Bacteria</taxon>
        <taxon>Pseudomonadati</taxon>
        <taxon>Pseudomonadota</taxon>
        <taxon>Alphaproteobacteria</taxon>
        <taxon>Rhodobacterales</taxon>
        <taxon>Paracoccaceae</taxon>
        <taxon>Paracoccus</taxon>
    </lineage>
</organism>
<dbReference type="GO" id="GO:0006352">
    <property type="term" value="P:DNA-templated transcription initiation"/>
    <property type="evidence" value="ECO:0007669"/>
    <property type="project" value="InterPro"/>
</dbReference>
<dbReference type="RefSeq" id="WP_052081674.1">
    <property type="nucleotide sequence ID" value="NZ_FOJO01000027.1"/>
</dbReference>
<evidence type="ECO:0000313" key="7">
    <source>
        <dbReference type="EMBL" id="SFA60187.1"/>
    </source>
</evidence>
<dbReference type="Gene3D" id="1.10.10.10">
    <property type="entry name" value="Winged helix-like DNA-binding domain superfamily/Winged helix DNA-binding domain"/>
    <property type="match status" value="1"/>
</dbReference>
<name>A0A1I0U8Q2_9RHOB</name>
<dbReference type="NCBIfam" id="TIGR02937">
    <property type="entry name" value="sigma70-ECF"/>
    <property type="match status" value="1"/>
</dbReference>
<dbReference type="GO" id="GO:0016987">
    <property type="term" value="F:sigma factor activity"/>
    <property type="evidence" value="ECO:0007669"/>
    <property type="project" value="UniProtKB-KW"/>
</dbReference>
<dbReference type="EMBL" id="FOJO01000027">
    <property type="protein sequence ID" value="SFA60187.1"/>
    <property type="molecule type" value="Genomic_DNA"/>
</dbReference>
<keyword evidence="3" id="KW-0731">Sigma factor</keyword>
<dbReference type="AlphaFoldDB" id="A0A1I0U8Q2"/>
<keyword evidence="4" id="KW-0238">DNA-binding</keyword>
<evidence type="ECO:0000256" key="5">
    <source>
        <dbReference type="ARBA" id="ARBA00023163"/>
    </source>
</evidence>
<dbReference type="PANTHER" id="PTHR43133:SF58">
    <property type="entry name" value="ECF RNA POLYMERASE SIGMA FACTOR SIGD"/>
    <property type="match status" value="1"/>
</dbReference>
<feature type="domain" description="RNA polymerase sigma-70 region 2" evidence="6">
    <location>
        <begin position="31"/>
        <end position="97"/>
    </location>
</feature>
<dbReference type="SUPFAM" id="SSF88946">
    <property type="entry name" value="Sigma2 domain of RNA polymerase sigma factors"/>
    <property type="match status" value="1"/>
</dbReference>
<dbReference type="InterPro" id="IPR013325">
    <property type="entry name" value="RNA_pol_sigma_r2"/>
</dbReference>
<dbReference type="InterPro" id="IPR014284">
    <property type="entry name" value="RNA_pol_sigma-70_dom"/>
</dbReference>
<keyword evidence="2" id="KW-0805">Transcription regulation</keyword>
<dbReference type="SUPFAM" id="SSF88659">
    <property type="entry name" value="Sigma3 and sigma4 domains of RNA polymerase sigma factors"/>
    <property type="match status" value="1"/>
</dbReference>